<dbReference type="EMBL" id="NMUH01003102">
    <property type="protein sequence ID" value="MQM03824.1"/>
    <property type="molecule type" value="Genomic_DNA"/>
</dbReference>
<reference evidence="1" key="1">
    <citation type="submission" date="2017-07" db="EMBL/GenBank/DDBJ databases">
        <title>Taro Niue Genome Assembly and Annotation.</title>
        <authorList>
            <person name="Atibalentja N."/>
            <person name="Keating K."/>
            <person name="Fields C.J."/>
        </authorList>
    </citation>
    <scope>NUCLEOTIDE SEQUENCE</scope>
    <source>
        <strain evidence="1">Niue_2</strain>
        <tissue evidence="1">Leaf</tissue>
    </source>
</reference>
<organism evidence="1 2">
    <name type="scientific">Colocasia esculenta</name>
    <name type="common">Wild taro</name>
    <name type="synonym">Arum esculentum</name>
    <dbReference type="NCBI Taxonomy" id="4460"/>
    <lineage>
        <taxon>Eukaryota</taxon>
        <taxon>Viridiplantae</taxon>
        <taxon>Streptophyta</taxon>
        <taxon>Embryophyta</taxon>
        <taxon>Tracheophyta</taxon>
        <taxon>Spermatophyta</taxon>
        <taxon>Magnoliopsida</taxon>
        <taxon>Liliopsida</taxon>
        <taxon>Araceae</taxon>
        <taxon>Aroideae</taxon>
        <taxon>Colocasieae</taxon>
        <taxon>Colocasia</taxon>
    </lineage>
</organism>
<gene>
    <name evidence="1" type="ORF">Taro_036612</name>
</gene>
<evidence type="ECO:0000313" key="2">
    <source>
        <dbReference type="Proteomes" id="UP000652761"/>
    </source>
</evidence>
<evidence type="ECO:0000313" key="1">
    <source>
        <dbReference type="EMBL" id="MQM03824.1"/>
    </source>
</evidence>
<comment type="caution">
    <text evidence="1">The sequence shown here is derived from an EMBL/GenBank/DDBJ whole genome shotgun (WGS) entry which is preliminary data.</text>
</comment>
<protein>
    <submittedName>
        <fullName evidence="1">Uncharacterized protein</fullName>
    </submittedName>
</protein>
<keyword evidence="2" id="KW-1185">Reference proteome</keyword>
<proteinExistence type="predicted"/>
<sequence length="178" mass="20229">MDYDTYFVVAAPLRWILIFSETSDAALIPRTKAGLQYLSRSCSSLKMDSYILGDLERDVATFHDLRLDYSTYPATPDAATFHDLRLDYGTYPAVAAPETSNVVNVPQKEAALRPQTWEMFHRLRMDYDTYSVVAAPLRFVCLVSLETPDVGDVPQTENRLRHLSSSCYSFEINFILNP</sequence>
<dbReference type="Proteomes" id="UP000652761">
    <property type="component" value="Unassembled WGS sequence"/>
</dbReference>
<name>A0A843WIC5_COLES</name>
<dbReference type="AlphaFoldDB" id="A0A843WIC5"/>
<accession>A0A843WIC5</accession>